<proteinExistence type="predicted"/>
<reference evidence="1" key="1">
    <citation type="submission" date="2022-04" db="EMBL/GenBank/DDBJ databases">
        <title>Complete genome of Bacillus.</title>
        <authorList>
            <person name="Kong X."/>
            <person name="Hou M."/>
        </authorList>
    </citation>
    <scope>NUCLEOTIDE SEQUENCE</scope>
    <source>
        <strain evidence="1">A78.1</strain>
    </source>
</reference>
<dbReference type="Proteomes" id="UP000830837">
    <property type="component" value="Chromosome"/>
</dbReference>
<organism evidence="1 2">
    <name type="scientific">Bacillus rugosus</name>
    <dbReference type="NCBI Taxonomy" id="2715209"/>
    <lineage>
        <taxon>Bacteria</taxon>
        <taxon>Bacillati</taxon>
        <taxon>Bacillota</taxon>
        <taxon>Bacilli</taxon>
        <taxon>Bacillales</taxon>
        <taxon>Bacillaceae</taxon>
        <taxon>Bacillus</taxon>
    </lineage>
</organism>
<protein>
    <submittedName>
        <fullName evidence="1">Uncharacterized protein</fullName>
    </submittedName>
</protein>
<evidence type="ECO:0000313" key="1">
    <source>
        <dbReference type="EMBL" id="UPV77501.1"/>
    </source>
</evidence>
<sequence>MYDTNADVDVQSGNVELSRWSPISQAIFDAGQVVIDKKKIGMIWVEDED</sequence>
<accession>A0ACD3ZUJ4</accession>
<name>A0ACD3ZUJ4_9BACI</name>
<gene>
    <name evidence="1" type="ORF">M0696_11520</name>
</gene>
<keyword evidence="2" id="KW-1185">Reference proteome</keyword>
<evidence type="ECO:0000313" key="2">
    <source>
        <dbReference type="Proteomes" id="UP000830837"/>
    </source>
</evidence>
<dbReference type="EMBL" id="CP096590">
    <property type="protein sequence ID" value="UPV77501.1"/>
    <property type="molecule type" value="Genomic_DNA"/>
</dbReference>